<keyword evidence="12" id="KW-1185">Reference proteome</keyword>
<reference evidence="11 12" key="1">
    <citation type="journal article" date="2011" name="J. Gen. Appl. Microbiol.">
        <title>Draft genome sequencing of the enigmatic basidiomycete Mixia osmundae.</title>
        <authorList>
            <person name="Nishida H."/>
            <person name="Nagatsuka Y."/>
            <person name="Sugiyama J."/>
        </authorList>
    </citation>
    <scope>NUCLEOTIDE SEQUENCE [LARGE SCALE GENOMIC DNA]</scope>
    <source>
        <strain evidence="12">CBS 9802 / IAM 14324 / JCM 22182 / KY 12970</strain>
    </source>
</reference>
<comment type="caution">
    <text evidence="11">The sequence shown here is derived from an EMBL/GenBank/DDBJ whole genome shotgun (WGS) entry which is preliminary data.</text>
</comment>
<dbReference type="AlphaFoldDB" id="G7E0R9"/>
<protein>
    <recommendedName>
        <fullName evidence="13">Cytochrome b mRNA-processing protein 4</fullName>
    </recommendedName>
</protein>
<organism evidence="11 12">
    <name type="scientific">Mixia osmundae (strain CBS 9802 / IAM 14324 / JCM 22182 / KY 12970)</name>
    <dbReference type="NCBI Taxonomy" id="764103"/>
    <lineage>
        <taxon>Eukaryota</taxon>
        <taxon>Fungi</taxon>
        <taxon>Dikarya</taxon>
        <taxon>Basidiomycota</taxon>
        <taxon>Pucciniomycotina</taxon>
        <taxon>Mixiomycetes</taxon>
        <taxon>Mixiales</taxon>
        <taxon>Mixiaceae</taxon>
        <taxon>Mixia</taxon>
    </lineage>
</organism>
<dbReference type="RefSeq" id="XP_014568049.1">
    <property type="nucleotide sequence ID" value="XM_014712563.1"/>
</dbReference>
<evidence type="ECO:0000256" key="1">
    <source>
        <dbReference type="ARBA" id="ARBA00004434"/>
    </source>
</evidence>
<keyword evidence="5" id="KW-1133">Transmembrane helix</keyword>
<dbReference type="STRING" id="764103.G7E0R9"/>
<evidence type="ECO:0000256" key="2">
    <source>
        <dbReference type="ARBA" id="ARBA00006780"/>
    </source>
</evidence>
<accession>G7E0R9</accession>
<gene>
    <name evidence="11" type="primary">Mo03096</name>
    <name evidence="11" type="ORF">E5Q_03096</name>
</gene>
<evidence type="ECO:0008006" key="13">
    <source>
        <dbReference type="Google" id="ProtNLM"/>
    </source>
</evidence>
<evidence type="ECO:0000256" key="10">
    <source>
        <dbReference type="SAM" id="MobiDB-lite"/>
    </source>
</evidence>
<feature type="compositionally biased region" description="Basic and acidic residues" evidence="10">
    <location>
        <begin position="57"/>
        <end position="75"/>
    </location>
</feature>
<evidence type="ECO:0000256" key="9">
    <source>
        <dbReference type="ARBA" id="ARBA00025413"/>
    </source>
</evidence>
<comment type="function">
    <text evidence="9">Essential for the assembly of ubiquinol-cytochrome c reductase. It has a direct effect on the correct occurrence of the Rieske protein, core 4, core 5 and apocytochrome b.</text>
</comment>
<comment type="subcellular location">
    <subcellularLocation>
        <location evidence="1">Mitochondrion inner membrane</location>
        <topology evidence="1">Single-pass membrane protein</topology>
    </subcellularLocation>
</comment>
<keyword evidence="8" id="KW-0143">Chaperone</keyword>
<evidence type="ECO:0000313" key="12">
    <source>
        <dbReference type="Proteomes" id="UP000009131"/>
    </source>
</evidence>
<dbReference type="Proteomes" id="UP000009131">
    <property type="component" value="Unassembled WGS sequence"/>
</dbReference>
<dbReference type="OrthoDB" id="5576752at2759"/>
<keyword evidence="3" id="KW-0812">Transmembrane</keyword>
<evidence type="ECO:0000256" key="4">
    <source>
        <dbReference type="ARBA" id="ARBA00022792"/>
    </source>
</evidence>
<sequence>MASKSPTTLLIFGAGIMGLGYAVMKLTTPTADQFYDRLAPDLKRKVDEQRALAAAENARKSTLDKIKQSANEEKPIWAQDPPGGRSH</sequence>
<dbReference type="InterPro" id="IPR012420">
    <property type="entry name" value="Cbp4"/>
</dbReference>
<keyword evidence="7" id="KW-0472">Membrane</keyword>
<dbReference type="EMBL" id="BABT02000090">
    <property type="protein sequence ID" value="GAA96429.1"/>
    <property type="molecule type" value="Genomic_DNA"/>
</dbReference>
<dbReference type="HOGENOM" id="CLU_180253_0_0_1"/>
<dbReference type="Pfam" id="PF07960">
    <property type="entry name" value="CBP4"/>
    <property type="match status" value="1"/>
</dbReference>
<name>G7E0R9_MIXOS</name>
<feature type="region of interest" description="Disordered" evidence="10">
    <location>
        <begin position="53"/>
        <end position="87"/>
    </location>
</feature>
<proteinExistence type="inferred from homology"/>
<keyword evidence="4" id="KW-0999">Mitochondrion inner membrane</keyword>
<evidence type="ECO:0000256" key="7">
    <source>
        <dbReference type="ARBA" id="ARBA00023136"/>
    </source>
</evidence>
<evidence type="ECO:0000256" key="6">
    <source>
        <dbReference type="ARBA" id="ARBA00023128"/>
    </source>
</evidence>
<dbReference type="GO" id="GO:0005743">
    <property type="term" value="C:mitochondrial inner membrane"/>
    <property type="evidence" value="ECO:0007669"/>
    <property type="project" value="UniProtKB-SubCell"/>
</dbReference>
<dbReference type="InParanoid" id="G7E0R9"/>
<dbReference type="eggNOG" id="ENOG502SBJR">
    <property type="taxonomic scope" value="Eukaryota"/>
</dbReference>
<evidence type="ECO:0000256" key="5">
    <source>
        <dbReference type="ARBA" id="ARBA00022989"/>
    </source>
</evidence>
<evidence type="ECO:0000313" key="11">
    <source>
        <dbReference type="EMBL" id="GAA96429.1"/>
    </source>
</evidence>
<evidence type="ECO:0000256" key="8">
    <source>
        <dbReference type="ARBA" id="ARBA00023186"/>
    </source>
</evidence>
<keyword evidence="6" id="KW-0496">Mitochondrion</keyword>
<dbReference type="OMA" id="REKGQQM"/>
<reference evidence="11 12" key="2">
    <citation type="journal article" date="2012" name="Open Biol.">
        <title>Characteristics of nucleosomes and linker DNA regions on the genome of the basidiomycete Mixia osmundae revealed by mono- and dinucleosome mapping.</title>
        <authorList>
            <person name="Nishida H."/>
            <person name="Kondo S."/>
            <person name="Matsumoto T."/>
            <person name="Suzuki Y."/>
            <person name="Yoshikawa H."/>
            <person name="Taylor T.D."/>
            <person name="Sugiyama J."/>
        </authorList>
    </citation>
    <scope>NUCLEOTIDE SEQUENCE [LARGE SCALE GENOMIC DNA]</scope>
    <source>
        <strain evidence="12">CBS 9802 / IAM 14324 / JCM 22182 / KY 12970</strain>
    </source>
</reference>
<comment type="similarity">
    <text evidence="2">Belongs to the CBP4 family.</text>
</comment>
<evidence type="ECO:0000256" key="3">
    <source>
        <dbReference type="ARBA" id="ARBA00022692"/>
    </source>
</evidence>